<evidence type="ECO:0000313" key="2">
    <source>
        <dbReference type="EnsemblPlants" id="OBART01G13280.1"/>
    </source>
</evidence>
<evidence type="ECO:0000256" key="1">
    <source>
        <dbReference type="SAM" id="MobiDB-lite"/>
    </source>
</evidence>
<keyword evidence="3" id="KW-1185">Reference proteome</keyword>
<sequence>MVEAREMAGNGGGASQMQPSSSLHHSATARDSSSTSAGKHRVDGEKRPEQRGGAGAAPGRGGGSGGVRWSRRRRPGGPAWPRAGRRSQRGGGPEQDEDGGGRSGNSSGRRWRSEVQWQFIRAEMEVGGADNRGGEVAVARGWCSRRRCSRARWQRPSMATAWCSGGEGKEVAGSGGEWPDGRPFFFSDVAQGYLRPTASKTDSRPPHQHNKYPLDGAVSLANMMSSSKTSLSWCP</sequence>
<dbReference type="Proteomes" id="UP000026960">
    <property type="component" value="Chromosome 1"/>
</dbReference>
<feature type="compositionally biased region" description="Gly residues" evidence="1">
    <location>
        <begin position="52"/>
        <end position="66"/>
    </location>
</feature>
<feature type="region of interest" description="Disordered" evidence="1">
    <location>
        <begin position="1"/>
        <end position="111"/>
    </location>
</feature>
<dbReference type="EnsemblPlants" id="OBART01G13280.1">
    <property type="protein sequence ID" value="OBART01G13280.1"/>
    <property type="gene ID" value="OBART01G13280"/>
</dbReference>
<dbReference type="AlphaFoldDB" id="A0A0D3EN42"/>
<accession>A0A0D3EN42</accession>
<reference evidence="2" key="2">
    <citation type="submission" date="2015-03" db="UniProtKB">
        <authorList>
            <consortium name="EnsemblPlants"/>
        </authorList>
    </citation>
    <scope>IDENTIFICATION</scope>
</reference>
<feature type="compositionally biased region" description="Polar residues" evidence="1">
    <location>
        <begin position="15"/>
        <end position="25"/>
    </location>
</feature>
<proteinExistence type="predicted"/>
<dbReference type="Gramene" id="OBART01G13280.1">
    <property type="protein sequence ID" value="OBART01G13280.1"/>
    <property type="gene ID" value="OBART01G13280"/>
</dbReference>
<dbReference type="HOGENOM" id="CLU_1181756_0_0_1"/>
<evidence type="ECO:0000313" key="3">
    <source>
        <dbReference type="Proteomes" id="UP000026960"/>
    </source>
</evidence>
<protein>
    <submittedName>
        <fullName evidence="2">Uncharacterized protein</fullName>
    </submittedName>
</protein>
<reference evidence="2" key="1">
    <citation type="journal article" date="2009" name="Rice">
        <title>De Novo Next Generation Sequencing of Plant Genomes.</title>
        <authorList>
            <person name="Rounsley S."/>
            <person name="Marri P.R."/>
            <person name="Yu Y."/>
            <person name="He R."/>
            <person name="Sisneros N."/>
            <person name="Goicoechea J.L."/>
            <person name="Lee S.J."/>
            <person name="Angelova A."/>
            <person name="Kudrna D."/>
            <person name="Luo M."/>
            <person name="Affourtit J."/>
            <person name="Desany B."/>
            <person name="Knight J."/>
            <person name="Niazi F."/>
            <person name="Egholm M."/>
            <person name="Wing R.A."/>
        </authorList>
    </citation>
    <scope>NUCLEOTIDE SEQUENCE [LARGE SCALE GENOMIC DNA]</scope>
    <source>
        <strain evidence="2">cv. IRGC 105608</strain>
    </source>
</reference>
<feature type="compositionally biased region" description="Basic and acidic residues" evidence="1">
    <location>
        <begin position="40"/>
        <end position="50"/>
    </location>
</feature>
<organism evidence="2">
    <name type="scientific">Oryza barthii</name>
    <dbReference type="NCBI Taxonomy" id="65489"/>
    <lineage>
        <taxon>Eukaryota</taxon>
        <taxon>Viridiplantae</taxon>
        <taxon>Streptophyta</taxon>
        <taxon>Embryophyta</taxon>
        <taxon>Tracheophyta</taxon>
        <taxon>Spermatophyta</taxon>
        <taxon>Magnoliopsida</taxon>
        <taxon>Liliopsida</taxon>
        <taxon>Poales</taxon>
        <taxon>Poaceae</taxon>
        <taxon>BOP clade</taxon>
        <taxon>Oryzoideae</taxon>
        <taxon>Oryzeae</taxon>
        <taxon>Oryzinae</taxon>
        <taxon>Oryza</taxon>
    </lineage>
</organism>
<name>A0A0D3EN42_9ORYZ</name>
<dbReference type="PaxDb" id="65489-OBART01G13280.1"/>